<keyword evidence="3" id="KW-1185">Reference proteome</keyword>
<gene>
    <name evidence="2" type="ORF">OCTVUL_1B016415</name>
</gene>
<organism evidence="2 3">
    <name type="scientific">Octopus vulgaris</name>
    <name type="common">Common octopus</name>
    <dbReference type="NCBI Taxonomy" id="6645"/>
    <lineage>
        <taxon>Eukaryota</taxon>
        <taxon>Metazoa</taxon>
        <taxon>Spiralia</taxon>
        <taxon>Lophotrochozoa</taxon>
        <taxon>Mollusca</taxon>
        <taxon>Cephalopoda</taxon>
        <taxon>Coleoidea</taxon>
        <taxon>Octopodiformes</taxon>
        <taxon>Octopoda</taxon>
        <taxon>Incirrata</taxon>
        <taxon>Octopodidae</taxon>
        <taxon>Octopus</taxon>
    </lineage>
</organism>
<feature type="chain" id="PRO_5041465138" evidence="1">
    <location>
        <begin position="24"/>
        <end position="117"/>
    </location>
</feature>
<dbReference type="AlphaFoldDB" id="A0AA36AVD6"/>
<evidence type="ECO:0000256" key="1">
    <source>
        <dbReference type="SAM" id="SignalP"/>
    </source>
</evidence>
<dbReference type="Proteomes" id="UP001162480">
    <property type="component" value="Chromosome 5"/>
</dbReference>
<protein>
    <submittedName>
        <fullName evidence="2">Uncharacterized protein</fullName>
    </submittedName>
</protein>
<proteinExistence type="predicted"/>
<dbReference type="EMBL" id="OX597818">
    <property type="protein sequence ID" value="CAI9722368.1"/>
    <property type="molecule type" value="Genomic_DNA"/>
</dbReference>
<name>A0AA36AVD6_OCTVU</name>
<feature type="signal peptide" evidence="1">
    <location>
        <begin position="1"/>
        <end position="23"/>
    </location>
</feature>
<sequence length="117" mass="13340">MIFFLIPLFYILQTLIRLCPSNCLNLRDRHKSQVLPDVGSKMLVLSQCEKSLLLLLSLSPGEVALLVEKAFVHIECLTVFSFTLNPTHPFLQDLHSPLVTWRLLRKKITSHGWSGVN</sequence>
<accession>A0AA36AVD6</accession>
<evidence type="ECO:0000313" key="2">
    <source>
        <dbReference type="EMBL" id="CAI9722368.1"/>
    </source>
</evidence>
<evidence type="ECO:0000313" key="3">
    <source>
        <dbReference type="Proteomes" id="UP001162480"/>
    </source>
</evidence>
<keyword evidence="1" id="KW-0732">Signal</keyword>
<reference evidence="2" key="1">
    <citation type="submission" date="2023-08" db="EMBL/GenBank/DDBJ databases">
        <authorList>
            <person name="Alioto T."/>
            <person name="Alioto T."/>
            <person name="Gomez Garrido J."/>
        </authorList>
    </citation>
    <scope>NUCLEOTIDE SEQUENCE</scope>
</reference>